<sequence>MLRKSLKWREEFGADS</sequence>
<evidence type="ECO:0000313" key="1">
    <source>
        <dbReference type="EMBL" id="CAG7819938.1"/>
    </source>
</evidence>
<dbReference type="AlphaFoldDB" id="A0A8J2KMX7"/>
<gene>
    <name evidence="1" type="ORF">AFUS01_LOCUS30353</name>
</gene>
<accession>A0A8J2KMX7</accession>
<dbReference type="Proteomes" id="UP000708208">
    <property type="component" value="Unassembled WGS sequence"/>
</dbReference>
<dbReference type="EMBL" id="CAJVCH010463928">
    <property type="protein sequence ID" value="CAG7819938.1"/>
    <property type="molecule type" value="Genomic_DNA"/>
</dbReference>
<feature type="non-terminal residue" evidence="1">
    <location>
        <position position="1"/>
    </location>
</feature>
<organism evidence="1 2">
    <name type="scientific">Allacma fusca</name>
    <dbReference type="NCBI Taxonomy" id="39272"/>
    <lineage>
        <taxon>Eukaryota</taxon>
        <taxon>Metazoa</taxon>
        <taxon>Ecdysozoa</taxon>
        <taxon>Arthropoda</taxon>
        <taxon>Hexapoda</taxon>
        <taxon>Collembola</taxon>
        <taxon>Symphypleona</taxon>
        <taxon>Sminthuridae</taxon>
        <taxon>Allacma</taxon>
    </lineage>
</organism>
<keyword evidence="2" id="KW-1185">Reference proteome</keyword>
<proteinExistence type="predicted"/>
<evidence type="ECO:0000313" key="2">
    <source>
        <dbReference type="Proteomes" id="UP000708208"/>
    </source>
</evidence>
<comment type="caution">
    <text evidence="1">The sequence shown here is derived from an EMBL/GenBank/DDBJ whole genome shotgun (WGS) entry which is preliminary data.</text>
</comment>
<reference evidence="1" key="1">
    <citation type="submission" date="2021-06" db="EMBL/GenBank/DDBJ databases">
        <authorList>
            <person name="Hodson N. C."/>
            <person name="Mongue J. A."/>
            <person name="Jaron S. K."/>
        </authorList>
    </citation>
    <scope>NUCLEOTIDE SEQUENCE</scope>
</reference>
<name>A0A8J2KMX7_9HEXA</name>
<protein>
    <submittedName>
        <fullName evidence="1">Uncharacterized protein</fullName>
    </submittedName>
</protein>